<comment type="caution">
    <text evidence="2">The sequence shown here is derived from an EMBL/GenBank/DDBJ whole genome shotgun (WGS) entry which is preliminary data.</text>
</comment>
<dbReference type="AlphaFoldDB" id="A0A834FQN4"/>
<name>A0A834FQN4_ORYME</name>
<feature type="region of interest" description="Disordered" evidence="1">
    <location>
        <begin position="57"/>
        <end position="95"/>
    </location>
</feature>
<proteinExistence type="predicted"/>
<evidence type="ECO:0000313" key="3">
    <source>
        <dbReference type="Proteomes" id="UP000646548"/>
    </source>
</evidence>
<evidence type="ECO:0000313" key="2">
    <source>
        <dbReference type="EMBL" id="KAF6738485.1"/>
    </source>
</evidence>
<dbReference type="Proteomes" id="UP000646548">
    <property type="component" value="Unassembled WGS sequence"/>
</dbReference>
<organism evidence="2 3">
    <name type="scientific">Oryzias melastigma</name>
    <name type="common">Marine medaka</name>
    <dbReference type="NCBI Taxonomy" id="30732"/>
    <lineage>
        <taxon>Eukaryota</taxon>
        <taxon>Metazoa</taxon>
        <taxon>Chordata</taxon>
        <taxon>Craniata</taxon>
        <taxon>Vertebrata</taxon>
        <taxon>Euteleostomi</taxon>
        <taxon>Actinopterygii</taxon>
        <taxon>Neopterygii</taxon>
        <taxon>Teleostei</taxon>
        <taxon>Neoteleostei</taxon>
        <taxon>Acanthomorphata</taxon>
        <taxon>Ovalentaria</taxon>
        <taxon>Atherinomorphae</taxon>
        <taxon>Beloniformes</taxon>
        <taxon>Adrianichthyidae</taxon>
        <taxon>Oryziinae</taxon>
        <taxon>Oryzias</taxon>
    </lineage>
</organism>
<accession>A0A834FQN4</accession>
<gene>
    <name evidence="2" type="ORF">FQA47_015509</name>
</gene>
<dbReference type="EMBL" id="WKFB01000027">
    <property type="protein sequence ID" value="KAF6738485.1"/>
    <property type="molecule type" value="Genomic_DNA"/>
</dbReference>
<protein>
    <submittedName>
        <fullName evidence="2">Uncharacterized protein</fullName>
    </submittedName>
</protein>
<sequence length="119" mass="13244">MFSRSSCSSRWFRSTTLDRRPRAQCACAFKSALRSSAWRSDDAMGSFYRGDLISYGSGGPRLPPRLSASSSRLRRRLARREPRQARAGEAAVTDRTGRADTFRRYFLFGTPGAGSISPV</sequence>
<reference evidence="2" key="1">
    <citation type="journal article" name="BMC Genomics">
        <title>Long-read sequencing and de novo genome assembly of marine medaka (Oryzias melastigma).</title>
        <authorList>
            <person name="Liang P."/>
            <person name="Saqib H.S.A."/>
            <person name="Ni X."/>
            <person name="Shen Y."/>
        </authorList>
    </citation>
    <scope>NUCLEOTIDE SEQUENCE</scope>
    <source>
        <strain evidence="2">Bigg-433</strain>
    </source>
</reference>
<evidence type="ECO:0000256" key="1">
    <source>
        <dbReference type="SAM" id="MobiDB-lite"/>
    </source>
</evidence>